<protein>
    <submittedName>
        <fullName evidence="1">Uncharacterized protein</fullName>
    </submittedName>
</protein>
<name>A0A6P2KEH7_9BURK</name>
<reference evidence="1 2" key="1">
    <citation type="submission" date="2019-09" db="EMBL/GenBank/DDBJ databases">
        <authorList>
            <person name="Depoorter E."/>
        </authorList>
    </citation>
    <scope>NUCLEOTIDE SEQUENCE [LARGE SCALE GENOMIC DNA]</scope>
    <source>
        <strain evidence="1">LMG 24064</strain>
    </source>
</reference>
<dbReference type="Proteomes" id="UP000494222">
    <property type="component" value="Unassembled WGS sequence"/>
</dbReference>
<gene>
    <name evidence="1" type="ORF">BLA24064_02521</name>
</gene>
<accession>A0A6P2KEH7</accession>
<organism evidence="1 2">
    <name type="scientific">Burkholderia latens</name>
    <dbReference type="NCBI Taxonomy" id="488446"/>
    <lineage>
        <taxon>Bacteria</taxon>
        <taxon>Pseudomonadati</taxon>
        <taxon>Pseudomonadota</taxon>
        <taxon>Betaproteobacteria</taxon>
        <taxon>Burkholderiales</taxon>
        <taxon>Burkholderiaceae</taxon>
        <taxon>Burkholderia</taxon>
        <taxon>Burkholderia cepacia complex</taxon>
    </lineage>
</organism>
<evidence type="ECO:0000313" key="1">
    <source>
        <dbReference type="EMBL" id="VWB55049.1"/>
    </source>
</evidence>
<dbReference type="AlphaFoldDB" id="A0A6P2KEH7"/>
<proteinExistence type="predicted"/>
<sequence>MCRAGMPAGVIGQKQAETMHAVQVPSNADGMRGVESRSGLMVSVGHVCAGSERI</sequence>
<evidence type="ECO:0000313" key="2">
    <source>
        <dbReference type="Proteomes" id="UP000494222"/>
    </source>
</evidence>
<dbReference type="EMBL" id="CABVPL010000014">
    <property type="protein sequence ID" value="VWB55049.1"/>
    <property type="molecule type" value="Genomic_DNA"/>
</dbReference>